<dbReference type="PRINTS" id="PR01989">
    <property type="entry name" value="EUOM20RECPTR"/>
</dbReference>
<comment type="similarity">
    <text evidence="2 10">Belongs to the Tom20 family.</text>
</comment>
<dbReference type="GO" id="GO:0006886">
    <property type="term" value="P:intracellular protein transport"/>
    <property type="evidence" value="ECO:0007669"/>
    <property type="project" value="InterPro"/>
</dbReference>
<organism evidence="12 13">
    <name type="scientific">Pinctada imbricata</name>
    <name type="common">Atlantic pearl-oyster</name>
    <name type="synonym">Pinctada martensii</name>
    <dbReference type="NCBI Taxonomy" id="66713"/>
    <lineage>
        <taxon>Eukaryota</taxon>
        <taxon>Metazoa</taxon>
        <taxon>Spiralia</taxon>
        <taxon>Lophotrochozoa</taxon>
        <taxon>Mollusca</taxon>
        <taxon>Bivalvia</taxon>
        <taxon>Autobranchia</taxon>
        <taxon>Pteriomorphia</taxon>
        <taxon>Pterioida</taxon>
        <taxon>Pterioidea</taxon>
        <taxon>Pteriidae</taxon>
        <taxon>Pinctada</taxon>
    </lineage>
</organism>
<feature type="transmembrane region" description="Helical" evidence="11">
    <location>
        <begin position="15"/>
        <end position="36"/>
    </location>
</feature>
<protein>
    <submittedName>
        <fullName evidence="12">Uncharacterized protein</fullName>
    </submittedName>
</protein>
<reference evidence="12" key="1">
    <citation type="submission" date="2019-08" db="EMBL/GenBank/DDBJ databases">
        <title>The improved chromosome-level genome for the pearl oyster Pinctada fucata martensii using PacBio sequencing and Hi-C.</title>
        <authorList>
            <person name="Zheng Z."/>
        </authorList>
    </citation>
    <scope>NUCLEOTIDE SEQUENCE</scope>
    <source>
        <strain evidence="12">ZZ-2019</strain>
        <tissue evidence="12">Adductor muscle</tissue>
    </source>
</reference>
<dbReference type="Proteomes" id="UP001186944">
    <property type="component" value="Unassembled WGS sequence"/>
</dbReference>
<keyword evidence="8 10" id="KW-0496">Mitochondrion</keyword>
<evidence type="ECO:0000256" key="1">
    <source>
        <dbReference type="ARBA" id="ARBA00004572"/>
    </source>
</evidence>
<accession>A0AA89BX70</accession>
<dbReference type="EMBL" id="VSWD01000009">
    <property type="protein sequence ID" value="KAK3093863.1"/>
    <property type="molecule type" value="Genomic_DNA"/>
</dbReference>
<proteinExistence type="inferred from homology"/>
<dbReference type="PANTHER" id="PTHR12430">
    <property type="entry name" value="MITOCHONDRIAL IMPORT RECEPTOR SUBUNIT TOM20"/>
    <property type="match status" value="1"/>
</dbReference>
<dbReference type="PRINTS" id="PR00351">
    <property type="entry name" value="OM20RECEPTOR"/>
</dbReference>
<keyword evidence="5 10" id="KW-1000">Mitochondrion outer membrane</keyword>
<evidence type="ECO:0000256" key="4">
    <source>
        <dbReference type="ARBA" id="ARBA00022692"/>
    </source>
</evidence>
<evidence type="ECO:0000256" key="2">
    <source>
        <dbReference type="ARBA" id="ARBA00005792"/>
    </source>
</evidence>
<comment type="caution">
    <text evidence="12">The sequence shown here is derived from an EMBL/GenBank/DDBJ whole genome shotgun (WGS) entry which is preliminary data.</text>
</comment>
<evidence type="ECO:0000256" key="5">
    <source>
        <dbReference type="ARBA" id="ARBA00022787"/>
    </source>
</evidence>
<evidence type="ECO:0000256" key="3">
    <source>
        <dbReference type="ARBA" id="ARBA00022448"/>
    </source>
</evidence>
<dbReference type="GO" id="GO:0030150">
    <property type="term" value="P:protein import into mitochondrial matrix"/>
    <property type="evidence" value="ECO:0007669"/>
    <property type="project" value="TreeGrafter"/>
</dbReference>
<gene>
    <name evidence="12" type="ORF">FSP39_021168</name>
</gene>
<dbReference type="GO" id="GO:0005742">
    <property type="term" value="C:mitochondrial outer membrane translocase complex"/>
    <property type="evidence" value="ECO:0007669"/>
    <property type="project" value="UniProtKB-UniRule"/>
</dbReference>
<dbReference type="SUPFAM" id="SSF47157">
    <property type="entry name" value="Mitochondrial import receptor subunit Tom20"/>
    <property type="match status" value="1"/>
</dbReference>
<keyword evidence="9 10" id="KW-0472">Membrane</keyword>
<dbReference type="GO" id="GO:0006605">
    <property type="term" value="P:protein targeting"/>
    <property type="evidence" value="ECO:0007669"/>
    <property type="project" value="InterPro"/>
</dbReference>
<keyword evidence="7 11" id="KW-1133">Transmembrane helix</keyword>
<keyword evidence="6" id="KW-0653">Protein transport</keyword>
<dbReference type="GO" id="GO:0016031">
    <property type="term" value="P:tRNA import into mitochondrion"/>
    <property type="evidence" value="ECO:0007669"/>
    <property type="project" value="TreeGrafter"/>
</dbReference>
<evidence type="ECO:0000256" key="8">
    <source>
        <dbReference type="ARBA" id="ARBA00023128"/>
    </source>
</evidence>
<name>A0AA89BX70_PINIB</name>
<keyword evidence="4 11" id="KW-0812">Transmembrane</keyword>
<comment type="subcellular location">
    <subcellularLocation>
        <location evidence="1">Mitochondrion outer membrane</location>
        <topology evidence="1">Single-pass membrane protein</topology>
    </subcellularLocation>
</comment>
<evidence type="ECO:0000256" key="6">
    <source>
        <dbReference type="ARBA" id="ARBA00022927"/>
    </source>
</evidence>
<keyword evidence="3" id="KW-0813">Transport</keyword>
<evidence type="ECO:0000256" key="9">
    <source>
        <dbReference type="ARBA" id="ARBA00023136"/>
    </source>
</evidence>
<dbReference type="InterPro" id="IPR023392">
    <property type="entry name" value="Tom20_dom_sf"/>
</dbReference>
<dbReference type="Pfam" id="PF02064">
    <property type="entry name" value="MAS20"/>
    <property type="match status" value="1"/>
</dbReference>
<evidence type="ECO:0000256" key="10">
    <source>
        <dbReference type="PIRNR" id="PIRNR037707"/>
    </source>
</evidence>
<dbReference type="PIRSF" id="PIRSF037707">
    <property type="entry name" value="MAS20_rcpt"/>
    <property type="match status" value="1"/>
</dbReference>
<dbReference type="AlphaFoldDB" id="A0AA89BX70"/>
<evidence type="ECO:0000313" key="13">
    <source>
        <dbReference type="Proteomes" id="UP001186944"/>
    </source>
</evidence>
<keyword evidence="13" id="KW-1185">Reference proteome</keyword>
<dbReference type="PANTHER" id="PTHR12430:SF0">
    <property type="entry name" value="TRANSLOCASE OF OUTER MITOCHONDRIAL MEMBRANE 20"/>
    <property type="match status" value="1"/>
</dbReference>
<dbReference type="GO" id="GO:0030943">
    <property type="term" value="F:mitochondrion targeting sequence binding"/>
    <property type="evidence" value="ECO:0007669"/>
    <property type="project" value="TreeGrafter"/>
</dbReference>
<dbReference type="InterPro" id="IPR022422">
    <property type="entry name" value="MAS20_rcpt_metazoan"/>
</dbReference>
<dbReference type="GO" id="GO:0008320">
    <property type="term" value="F:protein transmembrane transporter activity"/>
    <property type="evidence" value="ECO:0007669"/>
    <property type="project" value="TreeGrafter"/>
</dbReference>
<evidence type="ECO:0000256" key="11">
    <source>
        <dbReference type="SAM" id="Phobius"/>
    </source>
</evidence>
<dbReference type="Gene3D" id="1.20.960.10">
    <property type="entry name" value="Mitochondrial outer membrane translocase complex, subunit Tom20 domain"/>
    <property type="match status" value="1"/>
</dbReference>
<dbReference type="InterPro" id="IPR002056">
    <property type="entry name" value="MAS20"/>
</dbReference>
<evidence type="ECO:0000256" key="7">
    <source>
        <dbReference type="ARBA" id="ARBA00022989"/>
    </source>
</evidence>
<evidence type="ECO:0000313" key="12">
    <source>
        <dbReference type="EMBL" id="KAK3093863.1"/>
    </source>
</evidence>
<sequence>MSTVSTVTQFLPRSAVGRIAAGMGLCFLCYCVYFDYKRRNHPDFRKRLRESNLIYSSMYNFSMYFILKLPDPEDKEATQQFIIQEIQLGEEGITTGDIENGVDHLCNAVMVCAHPQQLLMLFQQTLPPTVFQLLIKKISISEVQQPTSVKSDDSVPTITELEEEGVE</sequence>